<feature type="domain" description="DAGKc" evidence="3">
    <location>
        <begin position="1"/>
        <end position="90"/>
    </location>
</feature>
<dbReference type="InterPro" id="IPR045363">
    <property type="entry name" value="CERK_C"/>
</dbReference>
<gene>
    <name evidence="4" type="ORF">KUTeg_008831</name>
</gene>
<sequence>MHSVACMGGDGTVHKVANGLLIRTQNDRDIEMKPGFTPVRPPIPLGIIPIGMTNQTARSVIGISDPETAAIHIILGNKMQVDISSVFCEDKLVKWSFISQYGFGGNVLSLSNRYQSLPGSKALDAAFVKALTKSKLRVTITYLSKEESPWRASKGSYLHVSLLCIPGYSEVAPEGLSKFSHLSDGVMDLVMVKNVPKRDFVRFIKRHGNKKNQVLDDDSDDDSIPELNGDDDDDDDDDDDLDSVEDRNSRKAHQDKRLVGPQYRMTFSEMERLKRKNKQIKKEEKKKAKEQTKMFSVWNMDNVIFDEKEQLHFRIHHGLLSICGSGVSDDTMFPESIIMCLPLK</sequence>
<feature type="region of interest" description="Disordered" evidence="2">
    <location>
        <begin position="212"/>
        <end position="261"/>
    </location>
</feature>
<dbReference type="Pfam" id="PF00781">
    <property type="entry name" value="DAGK_cat"/>
    <property type="match status" value="1"/>
</dbReference>
<evidence type="ECO:0000313" key="4">
    <source>
        <dbReference type="EMBL" id="KAJ8314270.1"/>
    </source>
</evidence>
<evidence type="ECO:0000256" key="1">
    <source>
        <dbReference type="SAM" id="Coils"/>
    </source>
</evidence>
<keyword evidence="5" id="KW-1185">Reference proteome</keyword>
<keyword evidence="1" id="KW-0175">Coiled coil</keyword>
<name>A0ABQ9FAB3_TEGGR</name>
<evidence type="ECO:0000256" key="2">
    <source>
        <dbReference type="SAM" id="MobiDB-lite"/>
    </source>
</evidence>
<proteinExistence type="predicted"/>
<dbReference type="Gene3D" id="2.60.200.40">
    <property type="match status" value="1"/>
</dbReference>
<reference evidence="4 5" key="1">
    <citation type="submission" date="2022-12" db="EMBL/GenBank/DDBJ databases">
        <title>Chromosome-level genome of Tegillarca granosa.</title>
        <authorList>
            <person name="Kim J."/>
        </authorList>
    </citation>
    <scope>NUCLEOTIDE SEQUENCE [LARGE SCALE GENOMIC DNA]</scope>
    <source>
        <strain evidence="4">Teg-2019</strain>
        <tissue evidence="4">Adductor muscle</tissue>
    </source>
</reference>
<dbReference type="Proteomes" id="UP001217089">
    <property type="component" value="Unassembled WGS sequence"/>
</dbReference>
<evidence type="ECO:0000259" key="3">
    <source>
        <dbReference type="PROSITE" id="PS50146"/>
    </source>
</evidence>
<comment type="caution">
    <text evidence="4">The sequence shown here is derived from an EMBL/GenBank/DDBJ whole genome shotgun (WGS) entry which is preliminary data.</text>
</comment>
<dbReference type="Pfam" id="PF19280">
    <property type="entry name" value="CERK_C"/>
    <property type="match status" value="1"/>
</dbReference>
<dbReference type="Gene3D" id="3.40.50.10330">
    <property type="entry name" value="Probable inorganic polyphosphate/atp-NAD kinase, domain 1"/>
    <property type="match status" value="1"/>
</dbReference>
<dbReference type="SUPFAM" id="SSF111331">
    <property type="entry name" value="NAD kinase/diacylglycerol kinase-like"/>
    <property type="match status" value="1"/>
</dbReference>
<protein>
    <recommendedName>
        <fullName evidence="3">DAGKc domain-containing protein</fullName>
    </recommendedName>
</protein>
<accession>A0ABQ9FAB3</accession>
<dbReference type="InterPro" id="IPR017438">
    <property type="entry name" value="ATP-NAD_kinase_N"/>
</dbReference>
<dbReference type="InterPro" id="IPR050187">
    <property type="entry name" value="Lipid_Phosphate_FormReg"/>
</dbReference>
<dbReference type="InterPro" id="IPR001206">
    <property type="entry name" value="Diacylglycerol_kinase_cat_dom"/>
</dbReference>
<dbReference type="PANTHER" id="PTHR12358:SF26">
    <property type="entry name" value="CERAMIDE KINASE-LIKE PROTEIN"/>
    <property type="match status" value="1"/>
</dbReference>
<evidence type="ECO:0000313" key="5">
    <source>
        <dbReference type="Proteomes" id="UP001217089"/>
    </source>
</evidence>
<dbReference type="PROSITE" id="PS50146">
    <property type="entry name" value="DAGK"/>
    <property type="match status" value="1"/>
</dbReference>
<feature type="compositionally biased region" description="Acidic residues" evidence="2">
    <location>
        <begin position="215"/>
        <end position="243"/>
    </location>
</feature>
<dbReference type="PANTHER" id="PTHR12358">
    <property type="entry name" value="SPHINGOSINE KINASE"/>
    <property type="match status" value="1"/>
</dbReference>
<feature type="coiled-coil region" evidence="1">
    <location>
        <begin position="263"/>
        <end position="293"/>
    </location>
</feature>
<organism evidence="4 5">
    <name type="scientific">Tegillarca granosa</name>
    <name type="common">Malaysian cockle</name>
    <name type="synonym">Anadara granosa</name>
    <dbReference type="NCBI Taxonomy" id="220873"/>
    <lineage>
        <taxon>Eukaryota</taxon>
        <taxon>Metazoa</taxon>
        <taxon>Spiralia</taxon>
        <taxon>Lophotrochozoa</taxon>
        <taxon>Mollusca</taxon>
        <taxon>Bivalvia</taxon>
        <taxon>Autobranchia</taxon>
        <taxon>Pteriomorphia</taxon>
        <taxon>Arcoida</taxon>
        <taxon>Arcoidea</taxon>
        <taxon>Arcidae</taxon>
        <taxon>Tegillarca</taxon>
    </lineage>
</organism>
<dbReference type="EMBL" id="JARBDR010000342">
    <property type="protein sequence ID" value="KAJ8314270.1"/>
    <property type="molecule type" value="Genomic_DNA"/>
</dbReference>
<dbReference type="InterPro" id="IPR016064">
    <property type="entry name" value="NAD/diacylglycerol_kinase_sf"/>
</dbReference>